<name>A0ABX8WAB2_9HYPH</name>
<evidence type="ECO:0000313" key="6">
    <source>
        <dbReference type="EMBL" id="QYO75641.1"/>
    </source>
</evidence>
<keyword evidence="1" id="KW-0805">Transcription regulation</keyword>
<keyword evidence="3" id="KW-0804">Transcription</keyword>
<dbReference type="InterPro" id="IPR036390">
    <property type="entry name" value="WH_DNA-bd_sf"/>
</dbReference>
<proteinExistence type="predicted"/>
<evidence type="ECO:0000259" key="5">
    <source>
        <dbReference type="PROSITE" id="PS51078"/>
    </source>
</evidence>
<dbReference type="PROSITE" id="PS51077">
    <property type="entry name" value="HTH_ICLR"/>
    <property type="match status" value="1"/>
</dbReference>
<sequence length="262" mass="28585">MDEIIDTADKRTLVPAVERSIRLLGLLESAPQHRFGVSEIARALDIPKSTALNLCNALVDGQLVRRSEDGYQLGRRLVQLGSAYVASVDLVREFYDACRNLPSNIDAMVQLAVLGDDLDAVYLARQDCNSGLRLGLRAEIGRRTPANCTGIGKALLAALPVHELEARLAGVRTLATMTDKSISSPSVLRDRLQEIRRDGFSTDDEEVLPGVFCIACTASTAHREDGLVAISLTALKTSVTPEMTALRTRTLFELAQRLEEKI</sequence>
<dbReference type="InterPro" id="IPR050707">
    <property type="entry name" value="HTH_MetabolicPath_Reg"/>
</dbReference>
<dbReference type="Pfam" id="PF01614">
    <property type="entry name" value="IclR_C"/>
    <property type="match status" value="1"/>
</dbReference>
<organism evidence="6 7">
    <name type="scientific">Devosia salina</name>
    <dbReference type="NCBI Taxonomy" id="2860336"/>
    <lineage>
        <taxon>Bacteria</taxon>
        <taxon>Pseudomonadati</taxon>
        <taxon>Pseudomonadota</taxon>
        <taxon>Alphaproteobacteria</taxon>
        <taxon>Hyphomicrobiales</taxon>
        <taxon>Devosiaceae</taxon>
        <taxon>Devosia</taxon>
    </lineage>
</organism>
<dbReference type="EMBL" id="CP080590">
    <property type="protein sequence ID" value="QYO75641.1"/>
    <property type="molecule type" value="Genomic_DNA"/>
</dbReference>
<keyword evidence="2" id="KW-0238">DNA-binding</keyword>
<dbReference type="PANTHER" id="PTHR30136">
    <property type="entry name" value="HELIX-TURN-HELIX TRANSCRIPTIONAL REGULATOR, ICLR FAMILY"/>
    <property type="match status" value="1"/>
</dbReference>
<feature type="domain" description="HTH iclR-type" evidence="4">
    <location>
        <begin position="14"/>
        <end position="75"/>
    </location>
</feature>
<dbReference type="SUPFAM" id="SSF46785">
    <property type="entry name" value="Winged helix' DNA-binding domain"/>
    <property type="match status" value="1"/>
</dbReference>
<dbReference type="SMART" id="SM00346">
    <property type="entry name" value="HTH_ICLR"/>
    <property type="match status" value="1"/>
</dbReference>
<dbReference type="Gene3D" id="1.10.10.10">
    <property type="entry name" value="Winged helix-like DNA-binding domain superfamily/Winged helix DNA-binding domain"/>
    <property type="match status" value="1"/>
</dbReference>
<dbReference type="InterPro" id="IPR029016">
    <property type="entry name" value="GAF-like_dom_sf"/>
</dbReference>
<gene>
    <name evidence="6" type="ORF">K1X15_13475</name>
</gene>
<dbReference type="PANTHER" id="PTHR30136:SF2">
    <property type="entry name" value="TRANSCRIPTIONAL REGULATOR ICLR"/>
    <property type="match status" value="1"/>
</dbReference>
<reference evidence="6 7" key="1">
    <citation type="submission" date="2021-08" db="EMBL/GenBank/DDBJ databases">
        <title>Devosia salina sp. nov., isolated from the South China Sea sediment.</title>
        <authorList>
            <person name="Zhou Z."/>
        </authorList>
    </citation>
    <scope>NUCLEOTIDE SEQUENCE [LARGE SCALE GENOMIC DNA]</scope>
    <source>
        <strain evidence="6 7">SCS-3</strain>
    </source>
</reference>
<dbReference type="RefSeq" id="WP_220304139.1">
    <property type="nucleotide sequence ID" value="NZ_CP080590.1"/>
</dbReference>
<dbReference type="InterPro" id="IPR005471">
    <property type="entry name" value="Tscrpt_reg_IclR_N"/>
</dbReference>
<protein>
    <submittedName>
        <fullName evidence="6">IclR family transcriptional regulator</fullName>
    </submittedName>
</protein>
<dbReference type="SUPFAM" id="SSF55781">
    <property type="entry name" value="GAF domain-like"/>
    <property type="match status" value="1"/>
</dbReference>
<keyword evidence="7" id="KW-1185">Reference proteome</keyword>
<dbReference type="Pfam" id="PF09339">
    <property type="entry name" value="HTH_IclR"/>
    <property type="match status" value="1"/>
</dbReference>
<dbReference type="PROSITE" id="PS51078">
    <property type="entry name" value="ICLR_ED"/>
    <property type="match status" value="1"/>
</dbReference>
<evidence type="ECO:0000256" key="1">
    <source>
        <dbReference type="ARBA" id="ARBA00023015"/>
    </source>
</evidence>
<evidence type="ECO:0000313" key="7">
    <source>
        <dbReference type="Proteomes" id="UP000825799"/>
    </source>
</evidence>
<evidence type="ECO:0000256" key="3">
    <source>
        <dbReference type="ARBA" id="ARBA00023163"/>
    </source>
</evidence>
<accession>A0ABX8WAB2</accession>
<dbReference type="Gene3D" id="3.30.450.40">
    <property type="match status" value="1"/>
</dbReference>
<feature type="domain" description="IclR-ED" evidence="5">
    <location>
        <begin position="76"/>
        <end position="262"/>
    </location>
</feature>
<evidence type="ECO:0000256" key="2">
    <source>
        <dbReference type="ARBA" id="ARBA00023125"/>
    </source>
</evidence>
<dbReference type="InterPro" id="IPR036388">
    <property type="entry name" value="WH-like_DNA-bd_sf"/>
</dbReference>
<evidence type="ECO:0000259" key="4">
    <source>
        <dbReference type="PROSITE" id="PS51077"/>
    </source>
</evidence>
<dbReference type="Proteomes" id="UP000825799">
    <property type="component" value="Chromosome"/>
</dbReference>
<dbReference type="InterPro" id="IPR014757">
    <property type="entry name" value="Tscrpt_reg_IclR_C"/>
</dbReference>